<dbReference type="InterPro" id="IPR036188">
    <property type="entry name" value="FAD/NAD-bd_sf"/>
</dbReference>
<dbReference type="InterPro" id="IPR003777">
    <property type="entry name" value="XdhC_CoxI"/>
</dbReference>
<sequence length="348" mass="38304">MNKNIYVQIQEALQKGQRVNIVTTFSGQEGRIHGDLSKKLILDEITGESIIKPVALKEDKSISFYEPIALKDRLIILGGGHVALPLCEFASKTGFHVTVIDDRPEFANHLRFPWASKVICEGFKPALRKLSIKDTDYITVITRGHRYDADCLRYILGHAQPFYLGMIGSKRRVKGLFQVLEEEGYDRNKIDEICSPIGLDIGAVLPEEIAVSILAELISYKRGSNIQRSNKNVKKNVKKNVVNSDLDSDVITYLASLKEPSAVITVMSTKGSTPRSIGAKMVVNSYGKVYGSIGGGCAEKDIINIAIQIIGTGKYQVVHQDLTGEVAESEGMVCGGTMDILIEDFNIN</sequence>
<name>A0A0C1U5H9_9CLOT</name>
<protein>
    <submittedName>
        <fullName evidence="3">XdhC and CoxI family protein</fullName>
    </submittedName>
</protein>
<dbReference type="PANTHER" id="PTHR30388:SF6">
    <property type="entry name" value="XANTHINE DEHYDROGENASE SUBUNIT A-RELATED"/>
    <property type="match status" value="1"/>
</dbReference>
<evidence type="ECO:0000313" key="4">
    <source>
        <dbReference type="Proteomes" id="UP000031366"/>
    </source>
</evidence>
<dbReference type="PANTHER" id="PTHR30388">
    <property type="entry name" value="ALDEHYDE OXIDOREDUCTASE MOLYBDENUM COFACTOR ASSEMBLY PROTEIN"/>
    <property type="match status" value="1"/>
</dbReference>
<dbReference type="Gene3D" id="3.40.50.720">
    <property type="entry name" value="NAD(P)-binding Rossmann-like Domain"/>
    <property type="match status" value="1"/>
</dbReference>
<dbReference type="Pfam" id="PF13478">
    <property type="entry name" value="XdhC_C"/>
    <property type="match status" value="1"/>
</dbReference>
<keyword evidence="4" id="KW-1185">Reference proteome</keyword>
<dbReference type="InterPro" id="IPR052698">
    <property type="entry name" value="MoCofactor_Util/Proc"/>
</dbReference>
<dbReference type="InterPro" id="IPR027051">
    <property type="entry name" value="XdhC_Rossmann_dom"/>
</dbReference>
<dbReference type="EMBL" id="AYSO01000013">
    <property type="protein sequence ID" value="KIE47969.1"/>
    <property type="molecule type" value="Genomic_DNA"/>
</dbReference>
<proteinExistence type="predicted"/>
<feature type="domain" description="XdhC- CoxI" evidence="1">
    <location>
        <begin position="258"/>
        <end position="319"/>
    </location>
</feature>
<organism evidence="3 4">
    <name type="scientific">Clostridium argentinense CDC 2741</name>
    <dbReference type="NCBI Taxonomy" id="1418104"/>
    <lineage>
        <taxon>Bacteria</taxon>
        <taxon>Bacillati</taxon>
        <taxon>Bacillota</taxon>
        <taxon>Clostridia</taxon>
        <taxon>Eubacteriales</taxon>
        <taxon>Clostridiaceae</taxon>
        <taxon>Clostridium</taxon>
    </lineage>
</organism>
<comment type="caution">
    <text evidence="3">The sequence shown here is derived from an EMBL/GenBank/DDBJ whole genome shotgun (WGS) entry which is preliminary data.</text>
</comment>
<evidence type="ECO:0000259" key="1">
    <source>
        <dbReference type="Pfam" id="PF02625"/>
    </source>
</evidence>
<dbReference type="RefSeq" id="WP_052267993.1">
    <property type="nucleotide sequence ID" value="NZ_AYSO01000013.1"/>
</dbReference>
<gene>
    <name evidence="3" type="ORF">U732_3742</name>
</gene>
<dbReference type="AlphaFoldDB" id="A0A0C1U5H9"/>
<dbReference type="OrthoDB" id="9773039at2"/>
<dbReference type="Pfam" id="PF02625">
    <property type="entry name" value="XdhC_CoxI"/>
    <property type="match status" value="1"/>
</dbReference>
<reference evidence="3 4" key="1">
    <citation type="journal article" date="2015" name="Infect. Genet. Evol.">
        <title>Genomic sequences of six botulinum neurotoxin-producing strains representing three clostridial species illustrate the mobility and diversity of botulinum neurotoxin genes.</title>
        <authorList>
            <person name="Smith T.J."/>
            <person name="Hill K.K."/>
            <person name="Xie G."/>
            <person name="Foley B.T."/>
            <person name="Williamson C.H."/>
            <person name="Foster J.T."/>
            <person name="Johnson S.L."/>
            <person name="Chertkov O."/>
            <person name="Teshima H."/>
            <person name="Gibbons H.S."/>
            <person name="Johnsky L.A."/>
            <person name="Karavis M.A."/>
            <person name="Smith L.A."/>
        </authorList>
    </citation>
    <scope>NUCLEOTIDE SEQUENCE [LARGE SCALE GENOMIC DNA]</scope>
    <source>
        <strain evidence="3 4">CDC 2741</strain>
    </source>
</reference>
<accession>A0A0C1U5H9</accession>
<evidence type="ECO:0000259" key="2">
    <source>
        <dbReference type="Pfam" id="PF13478"/>
    </source>
</evidence>
<dbReference type="SUPFAM" id="SSF51905">
    <property type="entry name" value="FAD/NAD(P)-binding domain"/>
    <property type="match status" value="2"/>
</dbReference>
<dbReference type="STRING" id="29341.RSJ17_17255"/>
<evidence type="ECO:0000313" key="3">
    <source>
        <dbReference type="EMBL" id="KIE47969.1"/>
    </source>
</evidence>
<dbReference type="Proteomes" id="UP000031366">
    <property type="component" value="Unassembled WGS sequence"/>
</dbReference>
<feature type="domain" description="XdhC Rossmann" evidence="2">
    <location>
        <begin position="74"/>
        <end position="217"/>
    </location>
</feature>